<evidence type="ECO:0000256" key="5">
    <source>
        <dbReference type="ARBA" id="ARBA00022475"/>
    </source>
</evidence>
<evidence type="ECO:0000259" key="17">
    <source>
        <dbReference type="Pfam" id="PF02706"/>
    </source>
</evidence>
<dbReference type="EC" id="2.7.10.2" evidence="4"/>
<dbReference type="InterPro" id="IPR027417">
    <property type="entry name" value="P-loop_NTPase"/>
</dbReference>
<evidence type="ECO:0000256" key="9">
    <source>
        <dbReference type="ARBA" id="ARBA00022777"/>
    </source>
</evidence>
<keyword evidence="6 18" id="KW-0808">Transferase</keyword>
<dbReference type="SUPFAM" id="SSF52540">
    <property type="entry name" value="P-loop containing nucleoside triphosphate hydrolases"/>
    <property type="match status" value="1"/>
</dbReference>
<keyword evidence="9 18" id="KW-0418">Kinase</keyword>
<keyword evidence="18" id="KW-0675">Receptor</keyword>
<accession>A0A853C435</accession>
<evidence type="ECO:0000256" key="15">
    <source>
        <dbReference type="SAM" id="MobiDB-lite"/>
    </source>
</evidence>
<dbReference type="CDD" id="cd05387">
    <property type="entry name" value="BY-kinase"/>
    <property type="match status" value="1"/>
</dbReference>
<sequence>MDLKQFLQVMRRRWRSVVAILALCLAAAGTLIYIQTPMYESKAVVFLSADVRQAQDAYVAQLWVSGRAETYADLAQSSELADRVIDTLDLDETPEQLAGRISAEVLEGTVQIELAVQDEEARRAQTIADVVVDQFIEFIAELETPEDSATTPLITARVTNEASYNPDKVAPQTVLYLVAAGVIGLLLGIATAVARQLLDRTIHTVEDVAKVTDAPVLASIGFDPDMRKAPLITDLGGFAARTEAFRVLRTSLQFIDLDHQPKVLAITSATPAEGKTMTATNLAIALAQTGRKTLIVDADLRRPRVASTLGLDPAVGFTTALVGKAQIQDVIQVHEKSGLHVLASGPKPPNPTEILQSRVTADLIRRLRGSYDMIVIDAPPLLPVADASVVSSIADGALIVVRHDRTTTDQAADAIARLQQVGSKVLGVVVNMVSKRAVGSYYYYYYEETDPMGRAPKAGSGNGKRKSEKTPAGRDA</sequence>
<evidence type="ECO:0000256" key="12">
    <source>
        <dbReference type="ARBA" id="ARBA00023136"/>
    </source>
</evidence>
<evidence type="ECO:0000256" key="8">
    <source>
        <dbReference type="ARBA" id="ARBA00022741"/>
    </source>
</evidence>
<comment type="subcellular location">
    <subcellularLocation>
        <location evidence="1">Cell membrane</location>
        <topology evidence="1">Multi-pass membrane protein</topology>
    </subcellularLocation>
</comment>
<keyword evidence="12 16" id="KW-0472">Membrane</keyword>
<dbReference type="EMBL" id="JACCFP010000001">
    <property type="protein sequence ID" value="NYJ02880.1"/>
    <property type="molecule type" value="Genomic_DNA"/>
</dbReference>
<evidence type="ECO:0000256" key="7">
    <source>
        <dbReference type="ARBA" id="ARBA00022692"/>
    </source>
</evidence>
<dbReference type="RefSeq" id="WP_179669189.1">
    <property type="nucleotide sequence ID" value="NZ_JACCFP010000001.1"/>
</dbReference>
<feature type="region of interest" description="Disordered" evidence="15">
    <location>
        <begin position="452"/>
        <end position="476"/>
    </location>
</feature>
<dbReference type="NCBIfam" id="TIGR01007">
    <property type="entry name" value="eps_fam"/>
    <property type="match status" value="1"/>
</dbReference>
<evidence type="ECO:0000256" key="11">
    <source>
        <dbReference type="ARBA" id="ARBA00022989"/>
    </source>
</evidence>
<dbReference type="GO" id="GO:0005886">
    <property type="term" value="C:plasma membrane"/>
    <property type="evidence" value="ECO:0007669"/>
    <property type="project" value="UniProtKB-SubCell"/>
</dbReference>
<evidence type="ECO:0000256" key="2">
    <source>
        <dbReference type="ARBA" id="ARBA00006683"/>
    </source>
</evidence>
<keyword evidence="5" id="KW-1003">Cell membrane</keyword>
<organism evidence="18 19">
    <name type="scientific">Nocardioides thalensis</name>
    <dbReference type="NCBI Taxonomy" id="1914755"/>
    <lineage>
        <taxon>Bacteria</taxon>
        <taxon>Bacillati</taxon>
        <taxon>Actinomycetota</taxon>
        <taxon>Actinomycetes</taxon>
        <taxon>Propionibacteriales</taxon>
        <taxon>Nocardioidaceae</taxon>
        <taxon>Nocardioides</taxon>
    </lineage>
</organism>
<comment type="caution">
    <text evidence="18">The sequence shown here is derived from an EMBL/GenBank/DDBJ whole genome shotgun (WGS) entry which is preliminary data.</text>
</comment>
<evidence type="ECO:0000256" key="3">
    <source>
        <dbReference type="ARBA" id="ARBA00007316"/>
    </source>
</evidence>
<dbReference type="Gene3D" id="3.40.50.300">
    <property type="entry name" value="P-loop containing nucleotide triphosphate hydrolases"/>
    <property type="match status" value="1"/>
</dbReference>
<dbReference type="PANTHER" id="PTHR32309">
    <property type="entry name" value="TYROSINE-PROTEIN KINASE"/>
    <property type="match status" value="1"/>
</dbReference>
<dbReference type="InterPro" id="IPR033756">
    <property type="entry name" value="YlxH/NBP35"/>
</dbReference>
<gene>
    <name evidence="18" type="ORF">HNR19_003578</name>
</gene>
<name>A0A853C435_9ACTN</name>
<evidence type="ECO:0000313" key="19">
    <source>
        <dbReference type="Proteomes" id="UP000530424"/>
    </source>
</evidence>
<dbReference type="InterPro" id="IPR005702">
    <property type="entry name" value="Wzc-like_C"/>
</dbReference>
<comment type="similarity">
    <text evidence="2">Belongs to the CpsC/CapA family.</text>
</comment>
<dbReference type="GO" id="GO:0042802">
    <property type="term" value="F:identical protein binding"/>
    <property type="evidence" value="ECO:0007669"/>
    <property type="project" value="UniProtKB-ARBA"/>
</dbReference>
<keyword evidence="10" id="KW-0067">ATP-binding</keyword>
<keyword evidence="7 16" id="KW-0812">Transmembrane</keyword>
<feature type="domain" description="Polysaccharide chain length determinant N-terminal" evidence="17">
    <location>
        <begin position="1"/>
        <end position="88"/>
    </location>
</feature>
<dbReference type="Pfam" id="PF10609">
    <property type="entry name" value="ParA"/>
    <property type="match status" value="1"/>
</dbReference>
<evidence type="ECO:0000313" key="18">
    <source>
        <dbReference type="EMBL" id="NYJ02880.1"/>
    </source>
</evidence>
<evidence type="ECO:0000256" key="16">
    <source>
        <dbReference type="SAM" id="Phobius"/>
    </source>
</evidence>
<evidence type="ECO:0000256" key="14">
    <source>
        <dbReference type="ARBA" id="ARBA00051245"/>
    </source>
</evidence>
<comment type="similarity">
    <text evidence="3">Belongs to the CpsD/CapB family.</text>
</comment>
<comment type="catalytic activity">
    <reaction evidence="14">
        <text>L-tyrosyl-[protein] + ATP = O-phospho-L-tyrosyl-[protein] + ADP + H(+)</text>
        <dbReference type="Rhea" id="RHEA:10596"/>
        <dbReference type="Rhea" id="RHEA-COMP:10136"/>
        <dbReference type="Rhea" id="RHEA-COMP:20101"/>
        <dbReference type="ChEBI" id="CHEBI:15378"/>
        <dbReference type="ChEBI" id="CHEBI:30616"/>
        <dbReference type="ChEBI" id="CHEBI:46858"/>
        <dbReference type="ChEBI" id="CHEBI:61978"/>
        <dbReference type="ChEBI" id="CHEBI:456216"/>
        <dbReference type="EC" id="2.7.10.2"/>
    </reaction>
</comment>
<reference evidence="18 19" key="1">
    <citation type="submission" date="2020-07" db="EMBL/GenBank/DDBJ databases">
        <title>Sequencing the genomes of 1000 actinobacteria strains.</title>
        <authorList>
            <person name="Klenk H.-P."/>
        </authorList>
    </citation>
    <scope>NUCLEOTIDE SEQUENCE [LARGE SCALE GENOMIC DNA]</scope>
    <source>
        <strain evidence="18 19">DSM 103833</strain>
    </source>
</reference>
<evidence type="ECO:0000256" key="4">
    <source>
        <dbReference type="ARBA" id="ARBA00011903"/>
    </source>
</evidence>
<evidence type="ECO:0000256" key="1">
    <source>
        <dbReference type="ARBA" id="ARBA00004651"/>
    </source>
</evidence>
<dbReference type="GO" id="GO:0004715">
    <property type="term" value="F:non-membrane spanning protein tyrosine kinase activity"/>
    <property type="evidence" value="ECO:0007669"/>
    <property type="project" value="UniProtKB-EC"/>
</dbReference>
<dbReference type="AlphaFoldDB" id="A0A853C435"/>
<evidence type="ECO:0000256" key="6">
    <source>
        <dbReference type="ARBA" id="ARBA00022679"/>
    </source>
</evidence>
<keyword evidence="19" id="KW-1185">Reference proteome</keyword>
<dbReference type="PANTHER" id="PTHR32309:SF13">
    <property type="entry name" value="FERRIC ENTEROBACTIN TRANSPORT PROTEIN FEPE"/>
    <property type="match status" value="1"/>
</dbReference>
<keyword evidence="13 18" id="KW-0829">Tyrosine-protein kinase</keyword>
<dbReference type="Proteomes" id="UP000530424">
    <property type="component" value="Unassembled WGS sequence"/>
</dbReference>
<evidence type="ECO:0000256" key="13">
    <source>
        <dbReference type="ARBA" id="ARBA00023137"/>
    </source>
</evidence>
<feature type="transmembrane region" description="Helical" evidence="16">
    <location>
        <begin position="174"/>
        <end position="194"/>
    </location>
</feature>
<dbReference type="InterPro" id="IPR003856">
    <property type="entry name" value="LPS_length_determ_N"/>
</dbReference>
<proteinExistence type="inferred from homology"/>
<keyword evidence="11 16" id="KW-1133">Transmembrane helix</keyword>
<protein>
    <recommendedName>
        <fullName evidence="4">non-specific protein-tyrosine kinase</fullName>
        <ecNumber evidence="4">2.7.10.2</ecNumber>
    </recommendedName>
</protein>
<dbReference type="FunFam" id="3.40.50.300:FF:000527">
    <property type="entry name" value="Tyrosine-protein kinase etk"/>
    <property type="match status" value="1"/>
</dbReference>
<keyword evidence="8" id="KW-0547">Nucleotide-binding</keyword>
<evidence type="ECO:0000256" key="10">
    <source>
        <dbReference type="ARBA" id="ARBA00022840"/>
    </source>
</evidence>
<dbReference type="InterPro" id="IPR050445">
    <property type="entry name" value="Bact_polysacc_biosynth/exp"/>
</dbReference>
<dbReference type="Pfam" id="PF02706">
    <property type="entry name" value="Wzz"/>
    <property type="match status" value="1"/>
</dbReference>
<dbReference type="GO" id="GO:0005524">
    <property type="term" value="F:ATP binding"/>
    <property type="evidence" value="ECO:0007669"/>
    <property type="project" value="UniProtKB-KW"/>
</dbReference>